<evidence type="ECO:0000256" key="2">
    <source>
        <dbReference type="ARBA" id="ARBA00007613"/>
    </source>
</evidence>
<evidence type="ECO:0000313" key="10">
    <source>
        <dbReference type="Proteomes" id="UP000015462"/>
    </source>
</evidence>
<dbReference type="PROSITE" id="PS51257">
    <property type="entry name" value="PROKAR_LIPOPROTEIN"/>
    <property type="match status" value="1"/>
</dbReference>
<dbReference type="AlphaFoldDB" id="A0AB33Z4V2"/>
<keyword evidence="6" id="KW-0472">Membrane</keyword>
<dbReference type="GO" id="GO:0015562">
    <property type="term" value="F:efflux transmembrane transporter activity"/>
    <property type="evidence" value="ECO:0007669"/>
    <property type="project" value="InterPro"/>
</dbReference>
<dbReference type="Proteomes" id="UP000015462">
    <property type="component" value="Unassembled WGS sequence"/>
</dbReference>
<reference evidence="9 10" key="1">
    <citation type="journal article" date="2013" name="Genome Announc.">
        <title>Genome Sequence of the Pyrene- and Fluoranthene-Degrading Bacterium Cycloclasticus sp. Strain PY97M.</title>
        <authorList>
            <person name="Cui Z."/>
            <person name="Xu G."/>
            <person name="Li Q."/>
            <person name="Gao W."/>
            <person name="Zheng L."/>
        </authorList>
    </citation>
    <scope>NUCLEOTIDE SEQUENCE [LARGE SCALE GENOMIC DNA]</scope>
    <source>
        <strain evidence="9 10">PY97M</strain>
    </source>
</reference>
<dbReference type="GO" id="GO:1990281">
    <property type="term" value="C:efflux pump complex"/>
    <property type="evidence" value="ECO:0007669"/>
    <property type="project" value="TreeGrafter"/>
</dbReference>
<feature type="signal peptide" evidence="8">
    <location>
        <begin position="1"/>
        <end position="25"/>
    </location>
</feature>
<evidence type="ECO:0000256" key="4">
    <source>
        <dbReference type="ARBA" id="ARBA00022452"/>
    </source>
</evidence>
<keyword evidence="10" id="KW-1185">Reference proteome</keyword>
<evidence type="ECO:0000256" key="3">
    <source>
        <dbReference type="ARBA" id="ARBA00022448"/>
    </source>
</evidence>
<dbReference type="EMBL" id="ASHL01000001">
    <property type="protein sequence ID" value="EPD14237.1"/>
    <property type="molecule type" value="Genomic_DNA"/>
</dbReference>
<keyword evidence="7" id="KW-0998">Cell outer membrane</keyword>
<comment type="caution">
    <text evidence="9">The sequence shown here is derived from an EMBL/GenBank/DDBJ whole genome shotgun (WGS) entry which is preliminary data.</text>
</comment>
<dbReference type="InterPro" id="IPR003423">
    <property type="entry name" value="OMP_efflux"/>
</dbReference>
<accession>A0AB33Z4V2</accession>
<evidence type="ECO:0000256" key="8">
    <source>
        <dbReference type="SAM" id="SignalP"/>
    </source>
</evidence>
<proteinExistence type="inferred from homology"/>
<comment type="subcellular location">
    <subcellularLocation>
        <location evidence="1">Cell outer membrane</location>
    </subcellularLocation>
</comment>
<comment type="similarity">
    <text evidence="2">Belongs to the outer membrane factor (OMF) (TC 1.B.17) family.</text>
</comment>
<dbReference type="Pfam" id="PF02321">
    <property type="entry name" value="OEP"/>
    <property type="match status" value="2"/>
</dbReference>
<dbReference type="GO" id="GO:0015288">
    <property type="term" value="F:porin activity"/>
    <property type="evidence" value="ECO:0007669"/>
    <property type="project" value="TreeGrafter"/>
</dbReference>
<dbReference type="PANTHER" id="PTHR30026">
    <property type="entry name" value="OUTER MEMBRANE PROTEIN TOLC"/>
    <property type="match status" value="1"/>
</dbReference>
<gene>
    <name evidence="9" type="ORF">L196_02030</name>
</gene>
<dbReference type="Gene3D" id="1.20.1600.10">
    <property type="entry name" value="Outer membrane efflux proteins (OEP)"/>
    <property type="match status" value="1"/>
</dbReference>
<dbReference type="SUPFAM" id="SSF56954">
    <property type="entry name" value="Outer membrane efflux proteins (OEP)"/>
    <property type="match status" value="1"/>
</dbReference>
<keyword evidence="3" id="KW-0813">Transport</keyword>
<evidence type="ECO:0000256" key="6">
    <source>
        <dbReference type="ARBA" id="ARBA00023136"/>
    </source>
</evidence>
<evidence type="ECO:0000256" key="5">
    <source>
        <dbReference type="ARBA" id="ARBA00022692"/>
    </source>
</evidence>
<sequence length="429" mass="47709">MLFKKNQLFALVLLFGCVLPMALEAETLEQAWDIAIKYDHSLQAVRENTQASQYQLEAAKAARLPNVTVGAGYSMMENDPEAKVDFAGVSTQFPLAERESYSYKAMTVLPIYTGGKISRGIDAATSSLEASKKFEAGKVLDLKLKVAEAYIAVLRLSKALEVANSHVLSLSSHKADVENLYQQGMVSRNDLLAAKVALADAVQSSMQVENRLDISQSAYNRLLGRDFQTAVLLKELEPQRVDLSLDMLLAQAIKQRYELRVLKEQADALKSKAKAVQAGNAPQVALTGGYDFQENEYQAHEGQWLVGVGVKWTLFDAGLIRHQSSAMARQARSLEKQYDEVLSLVKLQVRQYWLDVQETRKRLGVTEQSIDQAEENLKVNRDRYEHGLSTNTDVLSAEALRKNSQNNHANAVYDAVLASIRLKRAISDL</sequence>
<feature type="chain" id="PRO_5044313729" evidence="8">
    <location>
        <begin position="26"/>
        <end position="429"/>
    </location>
</feature>
<keyword evidence="4" id="KW-1134">Transmembrane beta strand</keyword>
<evidence type="ECO:0000256" key="1">
    <source>
        <dbReference type="ARBA" id="ARBA00004442"/>
    </source>
</evidence>
<evidence type="ECO:0000256" key="7">
    <source>
        <dbReference type="ARBA" id="ARBA00023237"/>
    </source>
</evidence>
<organism evidence="9 10">
    <name type="scientific">Cycloclasticus pugetii</name>
    <dbReference type="NCBI Taxonomy" id="34068"/>
    <lineage>
        <taxon>Bacteria</taxon>
        <taxon>Pseudomonadati</taxon>
        <taxon>Pseudomonadota</taxon>
        <taxon>Gammaproteobacteria</taxon>
        <taxon>Thiotrichales</taxon>
        <taxon>Piscirickettsiaceae</taxon>
        <taxon>Cycloclasticus</taxon>
    </lineage>
</organism>
<keyword evidence="5" id="KW-0812">Transmembrane</keyword>
<dbReference type="RefSeq" id="WP_016389771.1">
    <property type="nucleotide sequence ID" value="NZ_KE646805.1"/>
</dbReference>
<dbReference type="GO" id="GO:0009279">
    <property type="term" value="C:cell outer membrane"/>
    <property type="evidence" value="ECO:0007669"/>
    <property type="project" value="UniProtKB-SubCell"/>
</dbReference>
<dbReference type="PANTHER" id="PTHR30026:SF20">
    <property type="entry name" value="OUTER MEMBRANE PROTEIN TOLC"/>
    <property type="match status" value="1"/>
</dbReference>
<keyword evidence="8" id="KW-0732">Signal</keyword>
<name>A0AB33Z4V2_9GAMM</name>
<protein>
    <submittedName>
        <fullName evidence="9">Outer membrane efflux protein</fullName>
    </submittedName>
</protein>
<dbReference type="InterPro" id="IPR051906">
    <property type="entry name" value="TolC-like"/>
</dbReference>
<evidence type="ECO:0000313" key="9">
    <source>
        <dbReference type="EMBL" id="EPD14237.1"/>
    </source>
</evidence>